<evidence type="ECO:0000313" key="1">
    <source>
        <dbReference type="EMBL" id="CAI2380940.1"/>
    </source>
</evidence>
<dbReference type="AlphaFoldDB" id="A0AAD1XXL4"/>
<protein>
    <submittedName>
        <fullName evidence="1">Uncharacterized protein</fullName>
    </submittedName>
</protein>
<reference evidence="1" key="1">
    <citation type="submission" date="2023-07" db="EMBL/GenBank/DDBJ databases">
        <authorList>
            <consortium name="AG Swart"/>
            <person name="Singh M."/>
            <person name="Singh A."/>
            <person name="Seah K."/>
            <person name="Emmerich C."/>
        </authorList>
    </citation>
    <scope>NUCLEOTIDE SEQUENCE</scope>
    <source>
        <strain evidence="1">DP1</strain>
    </source>
</reference>
<name>A0AAD1XXL4_EUPCR</name>
<accession>A0AAD1XXL4</accession>
<proteinExistence type="predicted"/>
<evidence type="ECO:0000313" key="2">
    <source>
        <dbReference type="Proteomes" id="UP001295684"/>
    </source>
</evidence>
<dbReference type="EMBL" id="CAMPGE010022952">
    <property type="protein sequence ID" value="CAI2380940.1"/>
    <property type="molecule type" value="Genomic_DNA"/>
</dbReference>
<comment type="caution">
    <text evidence="1">The sequence shown here is derived from an EMBL/GenBank/DDBJ whole genome shotgun (WGS) entry which is preliminary data.</text>
</comment>
<sequence>MSSSVVLMMSCGNCDSSISSYSSLFSSSLDPRLFRVLNVTSSIEELKHVLGYIFM</sequence>
<dbReference type="Proteomes" id="UP001295684">
    <property type="component" value="Unassembled WGS sequence"/>
</dbReference>
<organism evidence="1 2">
    <name type="scientific">Euplotes crassus</name>
    <dbReference type="NCBI Taxonomy" id="5936"/>
    <lineage>
        <taxon>Eukaryota</taxon>
        <taxon>Sar</taxon>
        <taxon>Alveolata</taxon>
        <taxon>Ciliophora</taxon>
        <taxon>Intramacronucleata</taxon>
        <taxon>Spirotrichea</taxon>
        <taxon>Hypotrichia</taxon>
        <taxon>Euplotida</taxon>
        <taxon>Euplotidae</taxon>
        <taxon>Moneuplotes</taxon>
    </lineage>
</organism>
<keyword evidence="2" id="KW-1185">Reference proteome</keyword>
<gene>
    <name evidence="1" type="ORF">ECRASSUSDP1_LOCUS22383</name>
</gene>